<feature type="transmembrane region" description="Helical" evidence="1">
    <location>
        <begin position="20"/>
        <end position="43"/>
    </location>
</feature>
<evidence type="ECO:0000313" key="3">
    <source>
        <dbReference type="Proteomes" id="UP000253919"/>
    </source>
</evidence>
<evidence type="ECO:0000256" key="1">
    <source>
        <dbReference type="SAM" id="Phobius"/>
    </source>
</evidence>
<dbReference type="PANTHER" id="PTHR40407:SF1">
    <property type="entry name" value="HEPARAN-ALPHA-GLUCOSAMINIDE N-ACETYLTRANSFERASE CATALYTIC DOMAIN-CONTAINING PROTEIN"/>
    <property type="match status" value="1"/>
</dbReference>
<comment type="caution">
    <text evidence="2">The sequence shown here is derived from an EMBL/GenBank/DDBJ whole genome shotgun (WGS) entry which is preliminary data.</text>
</comment>
<evidence type="ECO:0000313" key="2">
    <source>
        <dbReference type="EMBL" id="RDC66431.1"/>
    </source>
</evidence>
<dbReference type="EMBL" id="QASA01000001">
    <property type="protein sequence ID" value="RDC66431.1"/>
    <property type="molecule type" value="Genomic_DNA"/>
</dbReference>
<feature type="transmembrane region" description="Helical" evidence="1">
    <location>
        <begin position="181"/>
        <end position="202"/>
    </location>
</feature>
<gene>
    <name evidence="2" type="ORF">AHMF7616_05062</name>
</gene>
<protein>
    <recommendedName>
        <fullName evidence="4">Heparan-alpha-glucosaminide N-acetyltransferase catalytic domain-containing protein</fullName>
    </recommendedName>
</protein>
<keyword evidence="1" id="KW-1133">Transmembrane helix</keyword>
<keyword evidence="1" id="KW-0812">Transmembrane</keyword>
<dbReference type="AlphaFoldDB" id="A0A369QNG7"/>
<proteinExistence type="predicted"/>
<dbReference type="PANTHER" id="PTHR40407">
    <property type="entry name" value="MEMBRANE PROTEIN-LIKE PROTEIN"/>
    <property type="match status" value="1"/>
</dbReference>
<keyword evidence="3" id="KW-1185">Reference proteome</keyword>
<keyword evidence="1" id="KW-0472">Membrane</keyword>
<feature type="transmembrane region" description="Helical" evidence="1">
    <location>
        <begin position="52"/>
        <end position="70"/>
    </location>
</feature>
<reference evidence="2 3" key="1">
    <citation type="submission" date="2018-04" db="EMBL/GenBank/DDBJ databases">
        <title>Adhaeribacter sp. HMF7616 genome sequencing and assembly.</title>
        <authorList>
            <person name="Kang H."/>
            <person name="Kang J."/>
            <person name="Cha I."/>
            <person name="Kim H."/>
            <person name="Joh K."/>
        </authorList>
    </citation>
    <scope>NUCLEOTIDE SEQUENCE [LARGE SCALE GENOMIC DNA]</scope>
    <source>
        <strain evidence="2 3">HMF7616</strain>
    </source>
</reference>
<sequence length="221" mass="25255">MVLALFNPNVFTVTPQFSIILAYTLVPWLGIMLAGFGAGPLFYKAPAVRKQLFLKIGWAALLLFGLLRFANVYGDPVPWAVQKNAVFTLLSFMNVTKYPPSLLFCCLTLGILFLILSVAEELKGKLVKIIIVYGRVPLFYYLLHWYLLHLIMLAMVFLQGYQWADLQFGVFQFGRPKETSGLGLGAVYLVWLSVVVALYPLCNWYQRYKANHAQNQWLRYL</sequence>
<name>A0A369QNG7_9BACT</name>
<feature type="transmembrane region" description="Helical" evidence="1">
    <location>
        <begin position="138"/>
        <end position="161"/>
    </location>
</feature>
<dbReference type="Proteomes" id="UP000253919">
    <property type="component" value="Unassembled WGS sequence"/>
</dbReference>
<accession>A0A369QNG7</accession>
<feature type="transmembrane region" description="Helical" evidence="1">
    <location>
        <begin position="98"/>
        <end position="118"/>
    </location>
</feature>
<evidence type="ECO:0008006" key="4">
    <source>
        <dbReference type="Google" id="ProtNLM"/>
    </source>
</evidence>
<organism evidence="2 3">
    <name type="scientific">Adhaeribacter pallidiroseus</name>
    <dbReference type="NCBI Taxonomy" id="2072847"/>
    <lineage>
        <taxon>Bacteria</taxon>
        <taxon>Pseudomonadati</taxon>
        <taxon>Bacteroidota</taxon>
        <taxon>Cytophagia</taxon>
        <taxon>Cytophagales</taxon>
        <taxon>Hymenobacteraceae</taxon>
        <taxon>Adhaeribacter</taxon>
    </lineage>
</organism>